<sequence>MPATSAGAAPPGSGPRRSERARGRRPPQDEAPPSPAAPSSLPSRRRREASPSRRSIRAREKDDLQPLVVVSDDAEVNHHKEAEERNKKGKEIVEAEGPEEVDENAEALKEAPFWFPDGWIINVRRDEGGSTYQYYTSPVSEYTFSTDTEALNYLFSEMDEHMLESHACTEDNDIHKMNAWLPNSWVIEVRAGGKMMDKMYKFFVHLPTGMRFFSKEDVLRYVNEGVISSCDVKGLCDTISEDNILAQVEFNPDGLPKGWVKEMIFRKCNDGIKKHPYYTDPVSHLVFRTLKSVLCYLETGEINKHACIPRRSVTDIYSFDRCTDLPRKMLKRLKIQGKTKEKSMKSLVFEKRSPDAQTSNRSQGGTSASMNPLSEPKEKEVNTVEATGKEPVSSETTKRPRGRPRKIPKQTNETTSDCAKSLHKETSPVAVKKELDTGTGEQMSKEKVLEHHQMEKHAIVTVEVDNKSDLVRIPSPRNRGRPGLVADPDTCQQENGESAEASAKSRSSTVQKVYMRRNSNQTPAVKKEYKAIEDHF</sequence>
<reference evidence="1" key="1">
    <citation type="submission" date="2021-05" db="EMBL/GenBank/DDBJ databases">
        <authorList>
            <person name="Scholz U."/>
            <person name="Mascher M."/>
            <person name="Fiebig A."/>
        </authorList>
    </citation>
    <scope>NUCLEOTIDE SEQUENCE [LARGE SCALE GENOMIC DNA]</scope>
</reference>
<keyword evidence="2" id="KW-1185">Reference proteome</keyword>
<name>A0ACD5WM11_AVESA</name>
<organism evidence="1 2">
    <name type="scientific">Avena sativa</name>
    <name type="common">Oat</name>
    <dbReference type="NCBI Taxonomy" id="4498"/>
    <lineage>
        <taxon>Eukaryota</taxon>
        <taxon>Viridiplantae</taxon>
        <taxon>Streptophyta</taxon>
        <taxon>Embryophyta</taxon>
        <taxon>Tracheophyta</taxon>
        <taxon>Spermatophyta</taxon>
        <taxon>Magnoliopsida</taxon>
        <taxon>Liliopsida</taxon>
        <taxon>Poales</taxon>
        <taxon>Poaceae</taxon>
        <taxon>BOP clade</taxon>
        <taxon>Pooideae</taxon>
        <taxon>Poodae</taxon>
        <taxon>Poeae</taxon>
        <taxon>Poeae Chloroplast Group 1 (Aveneae type)</taxon>
        <taxon>Aveninae</taxon>
        <taxon>Avena</taxon>
    </lineage>
</organism>
<protein>
    <submittedName>
        <fullName evidence="1">Uncharacterized protein</fullName>
    </submittedName>
</protein>
<dbReference type="Proteomes" id="UP001732700">
    <property type="component" value="Chromosome 4C"/>
</dbReference>
<evidence type="ECO:0000313" key="1">
    <source>
        <dbReference type="EnsemblPlants" id="AVESA.00010b.r2.4CG1257610.1.CDS"/>
    </source>
</evidence>
<evidence type="ECO:0000313" key="2">
    <source>
        <dbReference type="Proteomes" id="UP001732700"/>
    </source>
</evidence>
<reference evidence="1" key="2">
    <citation type="submission" date="2025-09" db="UniProtKB">
        <authorList>
            <consortium name="EnsemblPlants"/>
        </authorList>
    </citation>
    <scope>IDENTIFICATION</scope>
</reference>
<dbReference type="EnsemblPlants" id="AVESA.00010b.r2.4CG1257610.1">
    <property type="protein sequence ID" value="AVESA.00010b.r2.4CG1257610.1.CDS"/>
    <property type="gene ID" value="AVESA.00010b.r2.4CG1257610"/>
</dbReference>
<accession>A0ACD5WM11</accession>
<proteinExistence type="predicted"/>